<evidence type="ECO:0000256" key="7">
    <source>
        <dbReference type="ARBA" id="ARBA00022777"/>
    </source>
</evidence>
<dbReference type="SMART" id="SM00387">
    <property type="entry name" value="HATPase_c"/>
    <property type="match status" value="1"/>
</dbReference>
<keyword evidence="9" id="KW-0902">Two-component regulatory system</keyword>
<protein>
    <recommendedName>
        <fullName evidence="3">histidine kinase</fullName>
        <ecNumber evidence="3">2.7.13.3</ecNumber>
    </recommendedName>
</protein>
<dbReference type="InterPro" id="IPR004358">
    <property type="entry name" value="Sig_transdc_His_kin-like_C"/>
</dbReference>
<dbReference type="SUPFAM" id="SSF55874">
    <property type="entry name" value="ATPase domain of HSP90 chaperone/DNA topoisomerase II/histidine kinase"/>
    <property type="match status" value="1"/>
</dbReference>
<dbReference type="AlphaFoldDB" id="A0A0F9WGX7"/>
<evidence type="ECO:0000256" key="5">
    <source>
        <dbReference type="ARBA" id="ARBA00022679"/>
    </source>
</evidence>
<evidence type="ECO:0000259" key="13">
    <source>
        <dbReference type="PROSITE" id="PS50885"/>
    </source>
</evidence>
<name>A0A0F9WGX7_9ZZZZ</name>
<dbReference type="InterPro" id="IPR036097">
    <property type="entry name" value="HisK_dim/P_sf"/>
</dbReference>
<proteinExistence type="predicted"/>
<feature type="transmembrane region" description="Helical" evidence="11">
    <location>
        <begin position="165"/>
        <end position="188"/>
    </location>
</feature>
<reference evidence="14" key="1">
    <citation type="journal article" date="2015" name="Nature">
        <title>Complex archaea that bridge the gap between prokaryotes and eukaryotes.</title>
        <authorList>
            <person name="Spang A."/>
            <person name="Saw J.H."/>
            <person name="Jorgensen S.L."/>
            <person name="Zaremba-Niedzwiedzka K."/>
            <person name="Martijn J."/>
            <person name="Lind A.E."/>
            <person name="van Eijk R."/>
            <person name="Schleper C."/>
            <person name="Guy L."/>
            <person name="Ettema T.J."/>
        </authorList>
    </citation>
    <scope>NUCLEOTIDE SEQUENCE</scope>
</reference>
<keyword evidence="6 11" id="KW-0812">Transmembrane</keyword>
<dbReference type="SUPFAM" id="SSF47384">
    <property type="entry name" value="Homodimeric domain of signal transducing histidine kinase"/>
    <property type="match status" value="1"/>
</dbReference>
<dbReference type="SMART" id="SM00388">
    <property type="entry name" value="HisKA"/>
    <property type="match status" value="1"/>
</dbReference>
<dbReference type="PROSITE" id="PS50885">
    <property type="entry name" value="HAMP"/>
    <property type="match status" value="1"/>
</dbReference>
<keyword evidence="5" id="KW-0808">Transferase</keyword>
<evidence type="ECO:0000256" key="10">
    <source>
        <dbReference type="ARBA" id="ARBA00023136"/>
    </source>
</evidence>
<evidence type="ECO:0000256" key="11">
    <source>
        <dbReference type="SAM" id="Phobius"/>
    </source>
</evidence>
<keyword evidence="10 11" id="KW-0472">Membrane</keyword>
<dbReference type="Pfam" id="PF00672">
    <property type="entry name" value="HAMP"/>
    <property type="match status" value="1"/>
</dbReference>
<feature type="transmembrane region" description="Helical" evidence="11">
    <location>
        <begin position="12"/>
        <end position="37"/>
    </location>
</feature>
<keyword evidence="4" id="KW-0597">Phosphoprotein</keyword>
<evidence type="ECO:0000256" key="2">
    <source>
        <dbReference type="ARBA" id="ARBA00004370"/>
    </source>
</evidence>
<dbReference type="EC" id="2.7.13.3" evidence="3"/>
<evidence type="ECO:0000256" key="6">
    <source>
        <dbReference type="ARBA" id="ARBA00022692"/>
    </source>
</evidence>
<evidence type="ECO:0000256" key="9">
    <source>
        <dbReference type="ARBA" id="ARBA00023012"/>
    </source>
</evidence>
<dbReference type="PRINTS" id="PR00344">
    <property type="entry name" value="BCTRLSENSOR"/>
</dbReference>
<dbReference type="Gene3D" id="6.10.340.10">
    <property type="match status" value="1"/>
</dbReference>
<gene>
    <name evidence="14" type="ORF">LCGC14_0281530</name>
</gene>
<dbReference type="Gene3D" id="1.10.287.130">
    <property type="match status" value="1"/>
</dbReference>
<dbReference type="CDD" id="cd00075">
    <property type="entry name" value="HATPase"/>
    <property type="match status" value="1"/>
</dbReference>
<keyword evidence="8 11" id="KW-1133">Transmembrane helix</keyword>
<organism evidence="14">
    <name type="scientific">marine sediment metagenome</name>
    <dbReference type="NCBI Taxonomy" id="412755"/>
    <lineage>
        <taxon>unclassified sequences</taxon>
        <taxon>metagenomes</taxon>
        <taxon>ecological metagenomes</taxon>
    </lineage>
</organism>
<feature type="domain" description="Histidine kinase" evidence="12">
    <location>
        <begin position="251"/>
        <end position="464"/>
    </location>
</feature>
<dbReference type="InterPro" id="IPR003660">
    <property type="entry name" value="HAMP_dom"/>
</dbReference>
<comment type="subcellular location">
    <subcellularLocation>
        <location evidence="2">Membrane</location>
    </subcellularLocation>
</comment>
<accession>A0A0F9WGX7</accession>
<keyword evidence="7" id="KW-0418">Kinase</keyword>
<dbReference type="CDD" id="cd06225">
    <property type="entry name" value="HAMP"/>
    <property type="match status" value="1"/>
</dbReference>
<evidence type="ECO:0000256" key="1">
    <source>
        <dbReference type="ARBA" id="ARBA00000085"/>
    </source>
</evidence>
<dbReference type="PANTHER" id="PTHR45436:SF8">
    <property type="entry name" value="HISTIDINE KINASE"/>
    <property type="match status" value="1"/>
</dbReference>
<dbReference type="GO" id="GO:0000155">
    <property type="term" value="F:phosphorelay sensor kinase activity"/>
    <property type="evidence" value="ECO:0007669"/>
    <property type="project" value="InterPro"/>
</dbReference>
<evidence type="ECO:0000313" key="14">
    <source>
        <dbReference type="EMBL" id="KKN85171.1"/>
    </source>
</evidence>
<dbReference type="PANTHER" id="PTHR45436">
    <property type="entry name" value="SENSOR HISTIDINE KINASE YKOH"/>
    <property type="match status" value="1"/>
</dbReference>
<dbReference type="EMBL" id="LAZR01000162">
    <property type="protein sequence ID" value="KKN85171.1"/>
    <property type="molecule type" value="Genomic_DNA"/>
</dbReference>
<evidence type="ECO:0000259" key="12">
    <source>
        <dbReference type="PROSITE" id="PS50109"/>
    </source>
</evidence>
<dbReference type="CDD" id="cd00082">
    <property type="entry name" value="HisKA"/>
    <property type="match status" value="1"/>
</dbReference>
<dbReference type="InterPro" id="IPR003661">
    <property type="entry name" value="HisK_dim/P_dom"/>
</dbReference>
<dbReference type="GO" id="GO:0005886">
    <property type="term" value="C:plasma membrane"/>
    <property type="evidence" value="ECO:0007669"/>
    <property type="project" value="TreeGrafter"/>
</dbReference>
<sequence length="471" mass="50562">MPLPEQFRTTSFRLAIGYAILFVASVLVIMGTTYVAATSEMQGIVRSSINDDMAAFRRALVQDGPDGLRSEVIERSESAADDRFFLLLGPDGEVLAGNIAASLWTGGWADRKLADGDVTANANLKLAAAQNADGEVRLFSSGEVLGPYRVLAGRNSHLIDETQEIILAALLWGCLATTLLALIGGYIVSIGPSRRVDEIAATTRQIVSGRLDLRLPVSPRRDELDRLATDINGMLARIEVLMQSLKQVSTDIAHDLRTPLARLRQRLETARRKPRDASEYERAIDGAVEETDAIIDTFNALLRISQIEAGARRAKFGLVDLSGLGEKLADVYTEVAVDAGHRLSTDIAPGVSVEGDTDLLTQLIANLVDNAINHIPSPGRITLALRQTPAGSVLEIGDDGPGIPEAERDKIFRRLYRLDRSRTTPGSGLGLALVAAIAELHGATVEALDNRPGLLMRVGFPQSPKSAAPAA</sequence>
<evidence type="ECO:0000256" key="8">
    <source>
        <dbReference type="ARBA" id="ARBA00022989"/>
    </source>
</evidence>
<dbReference type="SMART" id="SM00304">
    <property type="entry name" value="HAMP"/>
    <property type="match status" value="1"/>
</dbReference>
<dbReference type="InterPro" id="IPR050428">
    <property type="entry name" value="TCS_sensor_his_kinase"/>
</dbReference>
<feature type="domain" description="HAMP" evidence="13">
    <location>
        <begin position="193"/>
        <end position="243"/>
    </location>
</feature>
<evidence type="ECO:0000256" key="4">
    <source>
        <dbReference type="ARBA" id="ARBA00022553"/>
    </source>
</evidence>
<dbReference type="Pfam" id="PF00512">
    <property type="entry name" value="HisKA"/>
    <property type="match status" value="1"/>
</dbReference>
<dbReference type="Pfam" id="PF02518">
    <property type="entry name" value="HATPase_c"/>
    <property type="match status" value="1"/>
</dbReference>
<comment type="catalytic activity">
    <reaction evidence="1">
        <text>ATP + protein L-histidine = ADP + protein N-phospho-L-histidine.</text>
        <dbReference type="EC" id="2.7.13.3"/>
    </reaction>
</comment>
<comment type="caution">
    <text evidence="14">The sequence shown here is derived from an EMBL/GenBank/DDBJ whole genome shotgun (WGS) entry which is preliminary data.</text>
</comment>
<dbReference type="SUPFAM" id="SSF158472">
    <property type="entry name" value="HAMP domain-like"/>
    <property type="match status" value="1"/>
</dbReference>
<dbReference type="InterPro" id="IPR005467">
    <property type="entry name" value="His_kinase_dom"/>
</dbReference>
<dbReference type="InterPro" id="IPR036890">
    <property type="entry name" value="HATPase_C_sf"/>
</dbReference>
<dbReference type="PROSITE" id="PS50109">
    <property type="entry name" value="HIS_KIN"/>
    <property type="match status" value="1"/>
</dbReference>
<dbReference type="InterPro" id="IPR003594">
    <property type="entry name" value="HATPase_dom"/>
</dbReference>
<evidence type="ECO:0000256" key="3">
    <source>
        <dbReference type="ARBA" id="ARBA00012438"/>
    </source>
</evidence>
<dbReference type="Gene3D" id="3.30.565.10">
    <property type="entry name" value="Histidine kinase-like ATPase, C-terminal domain"/>
    <property type="match status" value="1"/>
</dbReference>